<sequence length="285" mass="32139">MLKSWLNVLQTRWNSYKYRFVPWIAVNICKNERTLRQVPLCSLDKLVSDEEVLLNITKLFRALFSSNLGDQRDILQTLSSSSQTDYQAAVGEEGPSDPCRVMFDTMGFAIERRPSSLQSAGTGVFVVMGTVPKGATVAMYPGTIYQRYEPIFFQSVCNPFIFRCIDGVLIDGNDKGISKAVYRSCSGRDRLGPIKLSDTTWLTAKPYNPLAVGQYVNNCSNDKAANVCYQEFDVSTGFPIELCQYLPNVNYRMDMPRPLRCVVLVALRAIHPGEELFSNYYTVVH</sequence>
<proteinExistence type="predicted"/>
<evidence type="ECO:0000313" key="3">
    <source>
        <dbReference type="Proteomes" id="UP000261540"/>
    </source>
</evidence>
<dbReference type="PROSITE" id="PS50280">
    <property type="entry name" value="SET"/>
    <property type="match status" value="1"/>
</dbReference>
<dbReference type="AlphaFoldDB" id="A0A3B3TAA2"/>
<dbReference type="InterPro" id="IPR001214">
    <property type="entry name" value="SET_dom"/>
</dbReference>
<dbReference type="GeneTree" id="ENSGT00390000001437"/>
<evidence type="ECO:0000259" key="1">
    <source>
        <dbReference type="PROSITE" id="PS50280"/>
    </source>
</evidence>
<reference evidence="2" key="2">
    <citation type="submission" date="2025-09" db="UniProtKB">
        <authorList>
            <consortium name="Ensembl"/>
        </authorList>
    </citation>
    <scope>IDENTIFICATION</scope>
</reference>
<organism evidence="2 3">
    <name type="scientific">Paramormyrops kingsleyae</name>
    <dbReference type="NCBI Taxonomy" id="1676925"/>
    <lineage>
        <taxon>Eukaryota</taxon>
        <taxon>Metazoa</taxon>
        <taxon>Chordata</taxon>
        <taxon>Craniata</taxon>
        <taxon>Vertebrata</taxon>
        <taxon>Euteleostomi</taxon>
        <taxon>Actinopterygii</taxon>
        <taxon>Neopterygii</taxon>
        <taxon>Teleostei</taxon>
        <taxon>Osteoglossocephala</taxon>
        <taxon>Osteoglossomorpha</taxon>
        <taxon>Osteoglossiformes</taxon>
        <taxon>Mormyridae</taxon>
        <taxon>Paramormyrops</taxon>
    </lineage>
</organism>
<dbReference type="Gene3D" id="2.170.270.10">
    <property type="entry name" value="SET domain"/>
    <property type="match status" value="1"/>
</dbReference>
<protein>
    <submittedName>
        <fullName evidence="2">SET domain containing 9</fullName>
    </submittedName>
</protein>
<feature type="domain" description="SET" evidence="1">
    <location>
        <begin position="108"/>
        <end position="281"/>
    </location>
</feature>
<keyword evidence="3" id="KW-1185">Reference proteome</keyword>
<dbReference type="InterPro" id="IPR040415">
    <property type="entry name" value="SETD9"/>
</dbReference>
<reference evidence="2" key="1">
    <citation type="submission" date="2025-08" db="UniProtKB">
        <authorList>
            <consortium name="Ensembl"/>
        </authorList>
    </citation>
    <scope>IDENTIFICATION</scope>
</reference>
<dbReference type="Proteomes" id="UP000261540">
    <property type="component" value="Unplaced"/>
</dbReference>
<dbReference type="PANTHER" id="PTHR33524">
    <property type="entry name" value="C5ORF35"/>
    <property type="match status" value="1"/>
</dbReference>
<name>A0A3B3TAA2_9TELE</name>
<accession>A0A3B3TAA2</accession>
<evidence type="ECO:0000313" key="2">
    <source>
        <dbReference type="Ensembl" id="ENSPKIP00000039585.1"/>
    </source>
</evidence>
<dbReference type="Ensembl" id="ENSPKIT00000020594.1">
    <property type="protein sequence ID" value="ENSPKIP00000039585.1"/>
    <property type="gene ID" value="ENSPKIG00000016884.1"/>
</dbReference>
<dbReference type="OrthoDB" id="442460at2759"/>
<dbReference type="InterPro" id="IPR046341">
    <property type="entry name" value="SET_dom_sf"/>
</dbReference>
<dbReference type="PANTHER" id="PTHR33524:SF2">
    <property type="entry name" value="SET DOMAIN-CONTAINING PROTEIN 9"/>
    <property type="match status" value="1"/>
</dbReference>
<dbReference type="CDD" id="cd10537">
    <property type="entry name" value="SET_SETD9"/>
    <property type="match status" value="1"/>
</dbReference>
<dbReference type="SUPFAM" id="SSF82199">
    <property type="entry name" value="SET domain"/>
    <property type="match status" value="1"/>
</dbReference>